<comment type="caution">
    <text evidence="1">The sequence shown here is derived from an EMBL/GenBank/DDBJ whole genome shotgun (WGS) entry which is preliminary data.</text>
</comment>
<evidence type="ECO:0000313" key="1">
    <source>
        <dbReference type="EMBL" id="TPG13423.1"/>
    </source>
</evidence>
<organism evidence="1 2">
    <name type="scientific">Pedococcus bigeumensis</name>
    <dbReference type="NCBI Taxonomy" id="433644"/>
    <lineage>
        <taxon>Bacteria</taxon>
        <taxon>Bacillati</taxon>
        <taxon>Actinomycetota</taxon>
        <taxon>Actinomycetes</taxon>
        <taxon>Micrococcales</taxon>
        <taxon>Intrasporangiaceae</taxon>
        <taxon>Pedococcus</taxon>
    </lineage>
</organism>
<proteinExistence type="predicted"/>
<dbReference type="EMBL" id="RCZM01000007">
    <property type="protein sequence ID" value="TPG13423.1"/>
    <property type="molecule type" value="Genomic_DNA"/>
</dbReference>
<evidence type="ECO:0000313" key="2">
    <source>
        <dbReference type="Proteomes" id="UP000317722"/>
    </source>
</evidence>
<dbReference type="Proteomes" id="UP000317722">
    <property type="component" value="Unassembled WGS sequence"/>
</dbReference>
<sequence length="64" mass="6973">MRSGSLIDQARRLARYAATWPPDSGTKLHRVTDIRMLAVGGEVSRHQGVPAEFLSVAPNNVDSL</sequence>
<protein>
    <submittedName>
        <fullName evidence="1">Uncharacterized protein</fullName>
    </submittedName>
</protein>
<accession>A0A502CKR9</accession>
<dbReference type="AlphaFoldDB" id="A0A502CKR9"/>
<keyword evidence="2" id="KW-1185">Reference proteome</keyword>
<reference evidence="1 2" key="1">
    <citation type="journal article" date="2019" name="Environ. Microbiol.">
        <title>Species interactions and distinct microbial communities in high Arctic permafrost affected cryosols are associated with the CH4 and CO2 gas fluxes.</title>
        <authorList>
            <person name="Altshuler I."/>
            <person name="Hamel J."/>
            <person name="Turney S."/>
            <person name="Magnuson E."/>
            <person name="Levesque R."/>
            <person name="Greer C."/>
            <person name="Whyte L.G."/>
        </authorList>
    </citation>
    <scope>NUCLEOTIDE SEQUENCE [LARGE SCALE GENOMIC DNA]</scope>
    <source>
        <strain evidence="1 2">S9.3A</strain>
    </source>
</reference>
<name>A0A502CKR9_9MICO</name>
<gene>
    <name evidence="1" type="ORF">EAH86_19040</name>
</gene>